<sequence>MSGLGELDRPGTPGHPGTPGGPETPGGLGTPGGSGAWDERSRRWPDRAPGPASDSVRAGSREGHPERRPGTTRRAGPDPVKALMQRHRALCERAVDPLEIAAGLEAHGVTDRTAAHFRHRDVFSLAEEMYARVPRDDEPPSPESDLLPGDASGHDTDRLTGAGDGSLPAAPTATPPARPGWIALTLLPGALCAATVAGLRLTHGQPRLITAAAGALAAALALRVVLRRWRPAGGPHPHTATWTSWLVGYALLGDGLLGVVLRGGPDALPTGGADGPWPVSATPALALALACAPALWCAHLFAVRARRTLATSRGLNDFTASVRTLLYGTFALFLCVTAALAALSGALLDQPVPAPQTLTLGALLFLARLTAGHGLTHTPALVLTGAATAEATALAGLFAGRLPGCGVLAVPVEALVTTWGPGSVPTAACGAGALTLLLHATRRLTRASAHADPEPHR</sequence>
<dbReference type="Proteomes" id="UP001501265">
    <property type="component" value="Unassembled WGS sequence"/>
</dbReference>
<proteinExistence type="predicted"/>
<comment type="caution">
    <text evidence="3">The sequence shown here is derived from an EMBL/GenBank/DDBJ whole genome shotgun (WGS) entry which is preliminary data.</text>
</comment>
<feature type="compositionally biased region" description="Basic and acidic residues" evidence="1">
    <location>
        <begin position="37"/>
        <end position="46"/>
    </location>
</feature>
<feature type="transmembrane region" description="Helical" evidence="2">
    <location>
        <begin position="284"/>
        <end position="303"/>
    </location>
</feature>
<feature type="transmembrane region" description="Helical" evidence="2">
    <location>
        <begin position="324"/>
        <end position="348"/>
    </location>
</feature>
<reference evidence="4" key="1">
    <citation type="journal article" date="2019" name="Int. J. Syst. Evol. Microbiol.">
        <title>The Global Catalogue of Microorganisms (GCM) 10K type strain sequencing project: providing services to taxonomists for standard genome sequencing and annotation.</title>
        <authorList>
            <consortium name="The Broad Institute Genomics Platform"/>
            <consortium name="The Broad Institute Genome Sequencing Center for Infectious Disease"/>
            <person name="Wu L."/>
            <person name="Ma J."/>
        </authorList>
    </citation>
    <scope>NUCLEOTIDE SEQUENCE [LARGE SCALE GENOMIC DNA]</scope>
    <source>
        <strain evidence="4">JCM 18081</strain>
    </source>
</reference>
<keyword evidence="4" id="KW-1185">Reference proteome</keyword>
<dbReference type="EMBL" id="BAABIG010000071">
    <property type="protein sequence ID" value="GAA4818475.1"/>
    <property type="molecule type" value="Genomic_DNA"/>
</dbReference>
<feature type="transmembrane region" description="Helical" evidence="2">
    <location>
        <begin position="419"/>
        <end position="438"/>
    </location>
</feature>
<gene>
    <name evidence="3" type="ORF">GCM10023220_59050</name>
</gene>
<feature type="transmembrane region" description="Helical" evidence="2">
    <location>
        <begin position="246"/>
        <end position="264"/>
    </location>
</feature>
<feature type="compositionally biased region" description="Basic and acidic residues" evidence="1">
    <location>
        <begin position="59"/>
        <end position="69"/>
    </location>
</feature>
<keyword evidence="2" id="KW-0472">Membrane</keyword>
<protein>
    <recommendedName>
        <fullName evidence="5">Integral membrane protein</fullName>
    </recommendedName>
</protein>
<evidence type="ECO:0000256" key="1">
    <source>
        <dbReference type="SAM" id="MobiDB-lite"/>
    </source>
</evidence>
<keyword evidence="2" id="KW-0812">Transmembrane</keyword>
<dbReference type="RefSeq" id="WP_345623543.1">
    <property type="nucleotide sequence ID" value="NZ_BAABIG010000071.1"/>
</dbReference>
<evidence type="ECO:0000256" key="2">
    <source>
        <dbReference type="SAM" id="Phobius"/>
    </source>
</evidence>
<feature type="region of interest" description="Disordered" evidence="1">
    <location>
        <begin position="1"/>
        <end position="80"/>
    </location>
</feature>
<organism evidence="3 4">
    <name type="scientific">Streptomyces ziwulingensis</name>
    <dbReference type="NCBI Taxonomy" id="1045501"/>
    <lineage>
        <taxon>Bacteria</taxon>
        <taxon>Bacillati</taxon>
        <taxon>Actinomycetota</taxon>
        <taxon>Actinomycetes</taxon>
        <taxon>Kitasatosporales</taxon>
        <taxon>Streptomycetaceae</taxon>
        <taxon>Streptomyces</taxon>
    </lineage>
</organism>
<evidence type="ECO:0000313" key="4">
    <source>
        <dbReference type="Proteomes" id="UP001501265"/>
    </source>
</evidence>
<feature type="region of interest" description="Disordered" evidence="1">
    <location>
        <begin position="133"/>
        <end position="174"/>
    </location>
</feature>
<keyword evidence="2" id="KW-1133">Transmembrane helix</keyword>
<name>A0ABP9CXG5_9ACTN</name>
<evidence type="ECO:0008006" key="5">
    <source>
        <dbReference type="Google" id="ProtNLM"/>
    </source>
</evidence>
<evidence type="ECO:0000313" key="3">
    <source>
        <dbReference type="EMBL" id="GAA4818475.1"/>
    </source>
</evidence>
<accession>A0ABP9CXG5</accession>
<feature type="transmembrane region" description="Helical" evidence="2">
    <location>
        <begin position="208"/>
        <end position="226"/>
    </location>
</feature>
<feature type="compositionally biased region" description="Gly residues" evidence="1">
    <location>
        <begin position="17"/>
        <end position="35"/>
    </location>
</feature>